<protein>
    <recommendedName>
        <fullName evidence="4">histidine kinase</fullName>
        <ecNumber evidence="4">2.7.13.3</ecNumber>
    </recommendedName>
</protein>
<dbReference type="PANTHER" id="PTHR43047">
    <property type="entry name" value="TWO-COMPONENT HISTIDINE PROTEIN KINASE"/>
    <property type="match status" value="1"/>
</dbReference>
<keyword evidence="6" id="KW-0597">Phosphoprotein</keyword>
<feature type="transmembrane region" description="Helical" evidence="13">
    <location>
        <begin position="307"/>
        <end position="328"/>
    </location>
</feature>
<dbReference type="InterPro" id="IPR036890">
    <property type="entry name" value="HATPase_C_sf"/>
</dbReference>
<dbReference type="InterPro" id="IPR029016">
    <property type="entry name" value="GAF-like_dom_sf"/>
</dbReference>
<feature type="transmembrane region" description="Helical" evidence="13">
    <location>
        <begin position="156"/>
        <end position="177"/>
    </location>
</feature>
<dbReference type="InterPro" id="IPR003594">
    <property type="entry name" value="HATPase_dom"/>
</dbReference>
<evidence type="ECO:0000256" key="13">
    <source>
        <dbReference type="SAM" id="Phobius"/>
    </source>
</evidence>
<evidence type="ECO:0000259" key="14">
    <source>
        <dbReference type="PROSITE" id="PS50046"/>
    </source>
</evidence>
<feature type="transmembrane region" description="Helical" evidence="13">
    <location>
        <begin position="39"/>
        <end position="60"/>
    </location>
</feature>
<keyword evidence="12 13" id="KW-0472">Membrane</keyword>
<comment type="similarity">
    <text evidence="3">In the N-terminal section; belongs to the phytochrome family.</text>
</comment>
<name>A0A8J8CK83_9CYAN</name>
<keyword evidence="8 13" id="KW-0812">Transmembrane</keyword>
<dbReference type="PRINTS" id="PR00344">
    <property type="entry name" value="BCTRLSENSOR"/>
</dbReference>
<feature type="transmembrane region" description="Helical" evidence="13">
    <location>
        <begin position="207"/>
        <end position="224"/>
    </location>
</feature>
<dbReference type="PROSITE" id="PS50109">
    <property type="entry name" value="HIS_KIN"/>
    <property type="match status" value="1"/>
</dbReference>
<evidence type="ECO:0000256" key="1">
    <source>
        <dbReference type="ARBA" id="ARBA00000085"/>
    </source>
</evidence>
<keyword evidence="5" id="KW-1003">Cell membrane</keyword>
<dbReference type="Pfam" id="PF01590">
    <property type="entry name" value="GAF"/>
    <property type="match status" value="1"/>
</dbReference>
<keyword evidence="7" id="KW-0808">Transferase</keyword>
<dbReference type="EMBL" id="WVIE01000003">
    <property type="protein sequence ID" value="NDJ16385.1"/>
    <property type="molecule type" value="Genomic_DNA"/>
</dbReference>
<evidence type="ECO:0000256" key="8">
    <source>
        <dbReference type="ARBA" id="ARBA00022692"/>
    </source>
</evidence>
<evidence type="ECO:0000256" key="9">
    <source>
        <dbReference type="ARBA" id="ARBA00022777"/>
    </source>
</evidence>
<dbReference type="EC" id="2.7.13.3" evidence="4"/>
<dbReference type="Gene3D" id="1.10.287.130">
    <property type="match status" value="1"/>
</dbReference>
<dbReference type="Pfam" id="PF02518">
    <property type="entry name" value="HATPase_c"/>
    <property type="match status" value="1"/>
</dbReference>
<dbReference type="InterPro" id="IPR004358">
    <property type="entry name" value="Sig_transdc_His_kin-like_C"/>
</dbReference>
<dbReference type="Proteomes" id="UP000646053">
    <property type="component" value="Unassembled WGS sequence"/>
</dbReference>
<dbReference type="InterPro" id="IPR003018">
    <property type="entry name" value="GAF"/>
</dbReference>
<dbReference type="SMART" id="SM00065">
    <property type="entry name" value="GAF"/>
    <property type="match status" value="1"/>
</dbReference>
<dbReference type="AlphaFoldDB" id="A0A8J8CK83"/>
<feature type="domain" description="Phytochrome chromophore attachment site" evidence="14">
    <location>
        <begin position="354"/>
        <end position="490"/>
    </location>
</feature>
<dbReference type="SUPFAM" id="SSF55874">
    <property type="entry name" value="ATPase domain of HSP90 chaperone/DNA topoisomerase II/histidine kinase"/>
    <property type="match status" value="1"/>
</dbReference>
<feature type="domain" description="Histidine kinase" evidence="15">
    <location>
        <begin position="542"/>
        <end position="768"/>
    </location>
</feature>
<evidence type="ECO:0000256" key="5">
    <source>
        <dbReference type="ARBA" id="ARBA00022475"/>
    </source>
</evidence>
<evidence type="ECO:0000313" key="16">
    <source>
        <dbReference type="EMBL" id="NDJ16385.1"/>
    </source>
</evidence>
<sequence>MFLGLTQLGRYWLKVAVIALAYFLSAKFAFAIAQLGSRAAASVLYPPIGISLAGVLLFGRNTWVGVPLGAILFARSLANVTWLTAFGAAFGNTIEIVSASLLLQQIGFQPSLRRIRDVLALVGLGAVATSLNAVISTVNGVLAGLVSPDQIVSHSLVIWLGDWVSILVLTPALLVWLGSAEPMPNSLAALKKAWKARPAFRRRIREITLWLGLLLICSAISAGSNSPTTLLGHSLTVSPELAGIARPLLQYLPFPFMVWAALRLGLRGTVFSAVLLSLIVIWGVAHHPRSSLGENDVQQALFQLQTFLGVMTITALVLVAAIAERSAVEAELLRRIQRDQLLAEITLRVRRSLDVTEVLNTTVAEVRQFLSADRCHIALFDSQGYSEIVAESVSSKWRSTIGERSPFPIFNDIAEIFRHKSIWVTPDVAQLKQNNKFFNSYYETHQIKASLSLPILQDGKLFGALNVHQCSGARQWQAFEIELLDRLVTQIELALQQGRLYQQIQNFANNLEYQVQERTLQLQHQMGELESINAVKDTLLHAVAHDLRTPMMGMKMVLQRLKDKPDVHVSVSKNTVDLMVESTDRQLSLIQSLLEDAATEPEPLILDYQAVNFVDLVQTTLSALEPQLAENQVVLTQAVLPDLPALSADPVHIKRVLEYLIINALNHNRPGIKLTIDISVIETSHHSMLQYPMLRCAIADNGVGMAQEQCDRVFKKPYLRGSYNRHRTGLGLGLFLCSQIVTAHRGNIGIISEPHAGTEVWFTLPLCLPQLRHRSSRC</sequence>
<evidence type="ECO:0000256" key="10">
    <source>
        <dbReference type="ARBA" id="ARBA00022989"/>
    </source>
</evidence>
<dbReference type="SMART" id="SM00387">
    <property type="entry name" value="HATPase_c"/>
    <property type="match status" value="1"/>
</dbReference>
<dbReference type="PROSITE" id="PS50046">
    <property type="entry name" value="PHYTOCHROME_2"/>
    <property type="match status" value="1"/>
</dbReference>
<feature type="transmembrane region" description="Helical" evidence="13">
    <location>
        <begin position="269"/>
        <end position="287"/>
    </location>
</feature>
<organism evidence="16 17">
    <name type="scientific">Myxacorys almedinensis A</name>
    <dbReference type="NCBI Taxonomy" id="2690445"/>
    <lineage>
        <taxon>Bacteria</taxon>
        <taxon>Bacillati</taxon>
        <taxon>Cyanobacteriota</taxon>
        <taxon>Cyanophyceae</taxon>
        <taxon>Leptolyngbyales</taxon>
        <taxon>Leptolyngbyaceae</taxon>
        <taxon>Myxacorys</taxon>
        <taxon>Myxacorys almedinensis</taxon>
    </lineage>
</organism>
<keyword evidence="17" id="KW-1185">Reference proteome</keyword>
<dbReference type="RefSeq" id="WP_162421897.1">
    <property type="nucleotide sequence ID" value="NZ_WVIE01000003.1"/>
</dbReference>
<keyword evidence="9" id="KW-0418">Kinase</keyword>
<accession>A0A8J8CK83</accession>
<dbReference type="PANTHER" id="PTHR43047:SF72">
    <property type="entry name" value="OSMOSENSING HISTIDINE PROTEIN KINASE SLN1"/>
    <property type="match status" value="1"/>
</dbReference>
<dbReference type="InterPro" id="IPR003661">
    <property type="entry name" value="HisK_dim/P_dom"/>
</dbReference>
<dbReference type="InterPro" id="IPR036097">
    <property type="entry name" value="HisK_dim/P_sf"/>
</dbReference>
<evidence type="ECO:0000256" key="11">
    <source>
        <dbReference type="ARBA" id="ARBA00023012"/>
    </source>
</evidence>
<dbReference type="Gene3D" id="3.30.450.40">
    <property type="match status" value="1"/>
</dbReference>
<dbReference type="Gene3D" id="3.30.565.10">
    <property type="entry name" value="Histidine kinase-like ATPase, C-terminal domain"/>
    <property type="match status" value="1"/>
</dbReference>
<dbReference type="CDD" id="cd00082">
    <property type="entry name" value="HisKA"/>
    <property type="match status" value="1"/>
</dbReference>
<feature type="transmembrane region" description="Helical" evidence="13">
    <location>
        <begin position="115"/>
        <end position="136"/>
    </location>
</feature>
<evidence type="ECO:0000256" key="7">
    <source>
        <dbReference type="ARBA" id="ARBA00022679"/>
    </source>
</evidence>
<dbReference type="GO" id="GO:0009927">
    <property type="term" value="F:histidine phosphotransfer kinase activity"/>
    <property type="evidence" value="ECO:0007669"/>
    <property type="project" value="TreeGrafter"/>
</dbReference>
<evidence type="ECO:0000259" key="15">
    <source>
        <dbReference type="PROSITE" id="PS50109"/>
    </source>
</evidence>
<feature type="transmembrane region" description="Helical" evidence="13">
    <location>
        <begin position="80"/>
        <end position="103"/>
    </location>
</feature>
<keyword evidence="11" id="KW-0902">Two-component regulatory system</keyword>
<comment type="catalytic activity">
    <reaction evidence="1">
        <text>ATP + protein L-histidine = ADP + protein N-phospho-L-histidine.</text>
        <dbReference type="EC" id="2.7.13.3"/>
    </reaction>
</comment>
<dbReference type="SUPFAM" id="SSF47384">
    <property type="entry name" value="Homodimeric domain of signal transducing histidine kinase"/>
    <property type="match status" value="1"/>
</dbReference>
<evidence type="ECO:0000256" key="3">
    <source>
        <dbReference type="ARBA" id="ARBA00006402"/>
    </source>
</evidence>
<dbReference type="Pfam" id="PF05231">
    <property type="entry name" value="MASE1"/>
    <property type="match status" value="1"/>
</dbReference>
<keyword evidence="10 13" id="KW-1133">Transmembrane helix</keyword>
<dbReference type="InterPro" id="IPR005467">
    <property type="entry name" value="His_kinase_dom"/>
</dbReference>
<reference evidence="16" key="1">
    <citation type="submission" date="2019-12" db="EMBL/GenBank/DDBJ databases">
        <title>High-Quality draft genome sequences of three cyanobacteria isolated from the limestone walls of the Old Cathedral of Coimbra.</title>
        <authorList>
            <person name="Tiago I."/>
            <person name="Soares F."/>
            <person name="Portugal A."/>
        </authorList>
    </citation>
    <scope>NUCLEOTIDE SEQUENCE</scope>
    <source>
        <strain evidence="16">A</strain>
    </source>
</reference>
<feature type="transmembrane region" description="Helical" evidence="13">
    <location>
        <begin position="12"/>
        <end position="32"/>
    </location>
</feature>
<dbReference type="GO" id="GO:0000155">
    <property type="term" value="F:phosphorelay sensor kinase activity"/>
    <property type="evidence" value="ECO:0007669"/>
    <property type="project" value="InterPro"/>
</dbReference>
<comment type="subcellular location">
    <subcellularLocation>
        <location evidence="2">Cell membrane</location>
        <topology evidence="2">Multi-pass membrane protein</topology>
    </subcellularLocation>
</comment>
<evidence type="ECO:0000256" key="6">
    <source>
        <dbReference type="ARBA" id="ARBA00022553"/>
    </source>
</evidence>
<comment type="caution">
    <text evidence="16">The sequence shown here is derived from an EMBL/GenBank/DDBJ whole genome shotgun (WGS) entry which is preliminary data.</text>
</comment>
<evidence type="ECO:0000256" key="2">
    <source>
        <dbReference type="ARBA" id="ARBA00004651"/>
    </source>
</evidence>
<evidence type="ECO:0000313" key="17">
    <source>
        <dbReference type="Proteomes" id="UP000646053"/>
    </source>
</evidence>
<gene>
    <name evidence="16" type="ORF">GS601_03605</name>
</gene>
<evidence type="ECO:0000256" key="12">
    <source>
        <dbReference type="ARBA" id="ARBA00023136"/>
    </source>
</evidence>
<dbReference type="InterPro" id="IPR016132">
    <property type="entry name" value="Phyto_chromo_attachment"/>
</dbReference>
<dbReference type="GO" id="GO:0005886">
    <property type="term" value="C:plasma membrane"/>
    <property type="evidence" value="ECO:0007669"/>
    <property type="project" value="UniProtKB-SubCell"/>
</dbReference>
<evidence type="ECO:0000256" key="4">
    <source>
        <dbReference type="ARBA" id="ARBA00012438"/>
    </source>
</evidence>
<dbReference type="SMART" id="SM00388">
    <property type="entry name" value="HisKA"/>
    <property type="match status" value="1"/>
</dbReference>
<dbReference type="SUPFAM" id="SSF55781">
    <property type="entry name" value="GAF domain-like"/>
    <property type="match status" value="1"/>
</dbReference>
<dbReference type="InterPro" id="IPR007895">
    <property type="entry name" value="MASE1"/>
</dbReference>
<dbReference type="Pfam" id="PF00512">
    <property type="entry name" value="HisKA"/>
    <property type="match status" value="1"/>
</dbReference>
<proteinExistence type="inferred from homology"/>